<reference evidence="1 2" key="1">
    <citation type="submission" date="2024-01" db="EMBL/GenBank/DDBJ databases">
        <title>A telomere-to-telomere, gap-free genome of sweet tea (Lithocarpus litseifolius).</title>
        <authorList>
            <person name="Zhou J."/>
        </authorList>
    </citation>
    <scope>NUCLEOTIDE SEQUENCE [LARGE SCALE GENOMIC DNA]</scope>
    <source>
        <strain evidence="1">Zhou-2022a</strain>
        <tissue evidence="1">Leaf</tissue>
    </source>
</reference>
<proteinExistence type="predicted"/>
<gene>
    <name evidence="1" type="ORF">SO802_009849</name>
</gene>
<dbReference type="Proteomes" id="UP001459277">
    <property type="component" value="Unassembled WGS sequence"/>
</dbReference>
<name>A0AAW2DCM6_9ROSI</name>
<dbReference type="AlphaFoldDB" id="A0AAW2DCM6"/>
<evidence type="ECO:0000313" key="2">
    <source>
        <dbReference type="Proteomes" id="UP001459277"/>
    </source>
</evidence>
<organism evidence="1 2">
    <name type="scientific">Lithocarpus litseifolius</name>
    <dbReference type="NCBI Taxonomy" id="425828"/>
    <lineage>
        <taxon>Eukaryota</taxon>
        <taxon>Viridiplantae</taxon>
        <taxon>Streptophyta</taxon>
        <taxon>Embryophyta</taxon>
        <taxon>Tracheophyta</taxon>
        <taxon>Spermatophyta</taxon>
        <taxon>Magnoliopsida</taxon>
        <taxon>eudicotyledons</taxon>
        <taxon>Gunneridae</taxon>
        <taxon>Pentapetalae</taxon>
        <taxon>rosids</taxon>
        <taxon>fabids</taxon>
        <taxon>Fagales</taxon>
        <taxon>Fagaceae</taxon>
        <taxon>Lithocarpus</taxon>
    </lineage>
</organism>
<comment type="caution">
    <text evidence="1">The sequence shown here is derived from an EMBL/GenBank/DDBJ whole genome shotgun (WGS) entry which is preliminary data.</text>
</comment>
<evidence type="ECO:0000313" key="1">
    <source>
        <dbReference type="EMBL" id="KAL0008347.1"/>
    </source>
</evidence>
<accession>A0AAW2DCM6</accession>
<dbReference type="EMBL" id="JAZDWU010000003">
    <property type="protein sequence ID" value="KAL0008347.1"/>
    <property type="molecule type" value="Genomic_DNA"/>
</dbReference>
<sequence length="255" mass="28885">MELVDSPIKIEIFKSKYQIPREVGLRYCHPDQIDLDRREGEVVIPMIAFIEGGMTLPMGRITRDYLFHHRLCPQQCAPNVFRILGSIDALNRHLGLGLTWYDVVHLYEGYSQTDGGYYLKSRSPVIRLISCLPRSNKNMKDDYLIASGAWHDGVHCPVKEGDPGGKPLNKNIVTPRLSHTNVPALNFMLWAESFVNEEGQLCAVHKILDFEPISRSFQEIGNSIRAGDSWINRIDVSKPNFLAPRDLPPVVLPIP</sequence>
<protein>
    <submittedName>
        <fullName evidence="1">Uncharacterized protein</fullName>
    </submittedName>
</protein>
<keyword evidence="2" id="KW-1185">Reference proteome</keyword>